<keyword evidence="2" id="KW-1185">Reference proteome</keyword>
<accession>A0A0C2R8U1</accession>
<dbReference type="AlphaFoldDB" id="A0A0C2R8U1"/>
<sequence length="293" mass="34386">MKSDETFWSSESFQDIVETHYMTDSGKIRSYGTNENEQFLLESTGLYVQWLADQELLEDVEIQLDVIEREFFVEENDKQFLAWKIEGQERAQTTAWIDDARVLPYMTNKDRLIQSINKNQVKDGMVADFYDWAQQQSSNRVVLSYGMEEFDGLNLEGMQQLYEKIAQAEGTFYDEFYLIEEEQFEKADEVHMVDQLLIALELEELNLSNDQFWNWLQNEWETEGSISGRYDRNSLKGNLVESGAVYGIAAELAMQKSESELAEKWKQRGFELVYRENGDYGDVHFFDLVWNAP</sequence>
<dbReference type="STRING" id="135826.KP77_28320"/>
<reference evidence="1 2" key="1">
    <citation type="submission" date="2015-01" db="EMBL/GenBank/DDBJ databases">
        <title>Genome sequence of Jeotgalibacillus alimentarius.</title>
        <authorList>
            <person name="Goh K.M."/>
            <person name="Chan K.-G."/>
            <person name="Yaakop A.S."/>
            <person name="Ee R."/>
            <person name="Gan H.M."/>
            <person name="Chan C.S."/>
        </authorList>
    </citation>
    <scope>NUCLEOTIDE SEQUENCE [LARGE SCALE GENOMIC DNA]</scope>
    <source>
        <strain evidence="1 2">YKJ-13</strain>
    </source>
</reference>
<name>A0A0C2R8U1_9BACL</name>
<dbReference type="GO" id="GO:0005975">
    <property type="term" value="P:carbohydrate metabolic process"/>
    <property type="evidence" value="ECO:0007669"/>
    <property type="project" value="InterPro"/>
</dbReference>
<proteinExistence type="predicted"/>
<dbReference type="InterPro" id="IPR012341">
    <property type="entry name" value="6hp_glycosidase-like_sf"/>
</dbReference>
<evidence type="ECO:0000313" key="2">
    <source>
        <dbReference type="Proteomes" id="UP000031950"/>
    </source>
</evidence>
<dbReference type="Gene3D" id="1.50.10.10">
    <property type="match status" value="1"/>
</dbReference>
<dbReference type="PATRIC" id="fig|135826.4.peg.2816"/>
<dbReference type="Proteomes" id="UP000031950">
    <property type="component" value="Unassembled WGS sequence"/>
</dbReference>
<gene>
    <name evidence="1" type="ORF">KP77_28320</name>
</gene>
<dbReference type="EMBL" id="JXRQ01000025">
    <property type="protein sequence ID" value="KIL46705.1"/>
    <property type="molecule type" value="Genomic_DNA"/>
</dbReference>
<protein>
    <submittedName>
        <fullName evidence="1">Uncharacterized protein</fullName>
    </submittedName>
</protein>
<comment type="caution">
    <text evidence="1">The sequence shown here is derived from an EMBL/GenBank/DDBJ whole genome shotgun (WGS) entry which is preliminary data.</text>
</comment>
<organism evidence="1 2">
    <name type="scientific">Jeotgalibacillus alimentarius</name>
    <dbReference type="NCBI Taxonomy" id="135826"/>
    <lineage>
        <taxon>Bacteria</taxon>
        <taxon>Bacillati</taxon>
        <taxon>Bacillota</taxon>
        <taxon>Bacilli</taxon>
        <taxon>Bacillales</taxon>
        <taxon>Caryophanaceae</taxon>
        <taxon>Jeotgalibacillus</taxon>
    </lineage>
</organism>
<evidence type="ECO:0000313" key="1">
    <source>
        <dbReference type="EMBL" id="KIL46705.1"/>
    </source>
</evidence>